<accession>A0A6I1B9S4</accession>
<dbReference type="AlphaFoldDB" id="A0A6I1B9S4"/>
<dbReference type="Gene3D" id="3.30.1360.200">
    <property type="match status" value="1"/>
</dbReference>
<evidence type="ECO:0000259" key="1">
    <source>
        <dbReference type="Pfam" id="PF22599"/>
    </source>
</evidence>
<dbReference type="Pfam" id="PF22599">
    <property type="entry name" value="SecDF_P1_head"/>
    <property type="match status" value="1"/>
</dbReference>
<proteinExistence type="predicted"/>
<protein>
    <recommendedName>
        <fullName evidence="1">SecDF P1 head subdomain domain-containing protein</fullName>
    </recommendedName>
</protein>
<dbReference type="EMBL" id="WDAL01000037">
    <property type="protein sequence ID" value="KAB6632293.1"/>
    <property type="molecule type" value="Genomic_DNA"/>
</dbReference>
<sequence length="153" mass="17027">MKVKSEISFLTKVKLLPVWAATLLSVLFASCSEKQIKNGWYHITDGKTLTFDSSPIVTTVDFEVLRIDSALNSANVMTYIIAGKIKSGKAKAWANATERAIGKQIGFLYKGKVITAPQVNARIDSGNFQIIPDGFCNDREKMFELYESLVDER</sequence>
<gene>
    <name evidence="2" type="ORF">GAY12_16910</name>
</gene>
<organism evidence="2 3">
    <name type="scientific">Phocaeicola vulgatus</name>
    <name type="common">Bacteroides vulgatus</name>
    <dbReference type="NCBI Taxonomy" id="821"/>
    <lineage>
        <taxon>Bacteria</taxon>
        <taxon>Pseudomonadati</taxon>
        <taxon>Bacteroidota</taxon>
        <taxon>Bacteroidia</taxon>
        <taxon>Bacteroidales</taxon>
        <taxon>Bacteroidaceae</taxon>
        <taxon>Phocaeicola</taxon>
    </lineage>
</organism>
<dbReference type="Proteomes" id="UP000462015">
    <property type="component" value="Unassembled WGS sequence"/>
</dbReference>
<evidence type="ECO:0000313" key="3">
    <source>
        <dbReference type="Proteomes" id="UP000462015"/>
    </source>
</evidence>
<comment type="caution">
    <text evidence="2">The sequence shown here is derived from an EMBL/GenBank/DDBJ whole genome shotgun (WGS) entry which is preliminary data.</text>
</comment>
<name>A0A6I1B9S4_PHOVU</name>
<evidence type="ECO:0000313" key="2">
    <source>
        <dbReference type="EMBL" id="KAB6632293.1"/>
    </source>
</evidence>
<dbReference type="PROSITE" id="PS51257">
    <property type="entry name" value="PROKAR_LIPOPROTEIN"/>
    <property type="match status" value="1"/>
</dbReference>
<feature type="domain" description="SecDF P1 head subdomain" evidence="1">
    <location>
        <begin position="47"/>
        <end position="130"/>
    </location>
</feature>
<dbReference type="InterPro" id="IPR054384">
    <property type="entry name" value="SecDF_P1_head"/>
</dbReference>
<reference evidence="2 3" key="1">
    <citation type="journal article" date="2019" name="Nat. Med.">
        <title>A library of human gut bacterial isolates paired with longitudinal multiomics data enables mechanistic microbiome research.</title>
        <authorList>
            <person name="Poyet M."/>
            <person name="Groussin M."/>
            <person name="Gibbons S.M."/>
            <person name="Avila-Pacheco J."/>
            <person name="Jiang X."/>
            <person name="Kearney S.M."/>
            <person name="Perrotta A.R."/>
            <person name="Berdy B."/>
            <person name="Zhao S."/>
            <person name="Lieberman T.D."/>
            <person name="Swanson P.K."/>
            <person name="Smith M."/>
            <person name="Roesemann S."/>
            <person name="Alexander J.E."/>
            <person name="Rich S.A."/>
            <person name="Livny J."/>
            <person name="Vlamakis H."/>
            <person name="Clish C."/>
            <person name="Bullock K."/>
            <person name="Deik A."/>
            <person name="Scott J."/>
            <person name="Pierce K.A."/>
            <person name="Xavier R.J."/>
            <person name="Alm E.J."/>
        </authorList>
    </citation>
    <scope>NUCLEOTIDE SEQUENCE [LARGE SCALE GENOMIC DNA]</scope>
    <source>
        <strain evidence="2 3">BIOML-A98</strain>
    </source>
</reference>
<dbReference type="RefSeq" id="WP_149919052.1">
    <property type="nucleotide sequence ID" value="NZ_JBCHHP010000025.1"/>
</dbReference>